<accession>A0ABT2H040</accession>
<evidence type="ECO:0000313" key="3">
    <source>
        <dbReference type="Proteomes" id="UP001165586"/>
    </source>
</evidence>
<dbReference type="InterPro" id="IPR000905">
    <property type="entry name" value="Gcp-like_dom"/>
</dbReference>
<keyword evidence="3" id="KW-1185">Reference proteome</keyword>
<dbReference type="InterPro" id="IPR022496">
    <property type="entry name" value="T6A_TsaB"/>
</dbReference>
<dbReference type="EMBL" id="JANLCJ010000001">
    <property type="protein sequence ID" value="MCS5732611.1"/>
    <property type="molecule type" value="Genomic_DNA"/>
</dbReference>
<dbReference type="Gene3D" id="3.30.420.40">
    <property type="match status" value="2"/>
</dbReference>
<protein>
    <submittedName>
        <fullName evidence="2">tRNA (Adenosine(37)-N6)-threonylcarbamoyltransferase complex dimerization subunit type 1 TsaB</fullName>
        <ecNumber evidence="2">2.3.1.234</ecNumber>
    </submittedName>
</protein>
<dbReference type="CDD" id="cd24032">
    <property type="entry name" value="ASKHA_NBD_TsaB"/>
    <property type="match status" value="1"/>
</dbReference>
<gene>
    <name evidence="2" type="primary">tsaB</name>
    <name evidence="2" type="ORF">N1032_02495</name>
</gene>
<dbReference type="RefSeq" id="WP_259537236.1">
    <property type="nucleotide sequence ID" value="NZ_JANLCJ010000001.1"/>
</dbReference>
<feature type="domain" description="Gcp-like" evidence="1">
    <location>
        <begin position="32"/>
        <end position="147"/>
    </location>
</feature>
<dbReference type="EC" id="2.3.1.234" evidence="2"/>
<dbReference type="Proteomes" id="UP001165586">
    <property type="component" value="Unassembled WGS sequence"/>
</dbReference>
<reference evidence="2" key="1">
    <citation type="submission" date="2022-08" db="EMBL/GenBank/DDBJ databases">
        <authorList>
            <person name="Deng Y."/>
            <person name="Han X.-F."/>
            <person name="Zhang Y.-Q."/>
        </authorList>
    </citation>
    <scope>NUCLEOTIDE SEQUENCE</scope>
    <source>
        <strain evidence="2">CPCC 203386</strain>
    </source>
</reference>
<name>A0ABT2H040_9MICO</name>
<dbReference type="GO" id="GO:0061711">
    <property type="term" value="F:tRNA N(6)-L-threonylcarbamoyladenine synthase activity"/>
    <property type="evidence" value="ECO:0007669"/>
    <property type="project" value="UniProtKB-EC"/>
</dbReference>
<dbReference type="PANTHER" id="PTHR11735">
    <property type="entry name" value="TRNA N6-ADENOSINE THREONYLCARBAMOYLTRANSFERASE"/>
    <property type="match status" value="1"/>
</dbReference>
<comment type="caution">
    <text evidence="2">The sequence shown here is derived from an EMBL/GenBank/DDBJ whole genome shotgun (WGS) entry which is preliminary data.</text>
</comment>
<sequence>MFLAIDTSAGTSVAVVEGELVLSERSTEDTMRHAEVIGDMISGALDDAGVPASGIDAVVAGMGPGPFTGLRVGIAAARAFAWGIGVPVIPVVSHDAVALEEWAAGTRGDLLVVTDARRREVYWSSYGLDDRMPARTDGPGLCKPDELPYPEFLRVDATQVSAGDLGRAARMHLDLGIPEEFTEALYLRSPDVTMPGARKRVSQ</sequence>
<evidence type="ECO:0000259" key="1">
    <source>
        <dbReference type="Pfam" id="PF00814"/>
    </source>
</evidence>
<evidence type="ECO:0000313" key="2">
    <source>
        <dbReference type="EMBL" id="MCS5732611.1"/>
    </source>
</evidence>
<proteinExistence type="predicted"/>
<dbReference type="NCBIfam" id="TIGR03725">
    <property type="entry name" value="T6A_YeaZ"/>
    <property type="match status" value="1"/>
</dbReference>
<dbReference type="SUPFAM" id="SSF53067">
    <property type="entry name" value="Actin-like ATPase domain"/>
    <property type="match status" value="2"/>
</dbReference>
<dbReference type="Pfam" id="PF00814">
    <property type="entry name" value="TsaD"/>
    <property type="match status" value="1"/>
</dbReference>
<organism evidence="2 3">
    <name type="scientific">Herbiconiux daphne</name>
    <dbReference type="NCBI Taxonomy" id="2970914"/>
    <lineage>
        <taxon>Bacteria</taxon>
        <taxon>Bacillati</taxon>
        <taxon>Actinomycetota</taxon>
        <taxon>Actinomycetes</taxon>
        <taxon>Micrococcales</taxon>
        <taxon>Microbacteriaceae</taxon>
        <taxon>Herbiconiux</taxon>
    </lineage>
</organism>
<keyword evidence="2" id="KW-0808">Transferase</keyword>
<dbReference type="InterPro" id="IPR043129">
    <property type="entry name" value="ATPase_NBD"/>
</dbReference>
<keyword evidence="2" id="KW-0012">Acyltransferase</keyword>
<dbReference type="PANTHER" id="PTHR11735:SF11">
    <property type="entry name" value="TRNA THREONYLCARBAMOYLADENOSINE BIOSYNTHESIS PROTEIN TSAB"/>
    <property type="match status" value="1"/>
</dbReference>